<evidence type="ECO:0000313" key="5">
    <source>
        <dbReference type="Proteomes" id="UP000030746"/>
    </source>
</evidence>
<dbReference type="RefSeq" id="XP_009044636.1">
    <property type="nucleotide sequence ID" value="XM_009046388.1"/>
</dbReference>
<dbReference type="HOGENOM" id="CLU_007303_0_0_1"/>
<dbReference type="InterPro" id="IPR009030">
    <property type="entry name" value="Growth_fac_rcpt_cys_sf"/>
</dbReference>
<keyword evidence="2" id="KW-0472">Membrane</keyword>
<gene>
    <name evidence="4" type="ORF">LOTGIDRAFT_237269</name>
</gene>
<dbReference type="CTD" id="20250401"/>
<dbReference type="OMA" id="EEECCVT"/>
<dbReference type="InterPro" id="IPR058727">
    <property type="entry name" value="Helical_Vwde"/>
</dbReference>
<accession>V4BFS9</accession>
<keyword evidence="5" id="KW-1185">Reference proteome</keyword>
<evidence type="ECO:0000313" key="4">
    <source>
        <dbReference type="EMBL" id="ESP04737.1"/>
    </source>
</evidence>
<feature type="transmembrane region" description="Helical" evidence="2">
    <location>
        <begin position="1141"/>
        <end position="1164"/>
    </location>
</feature>
<keyword evidence="2" id="KW-1133">Transmembrane helix</keyword>
<dbReference type="Pfam" id="PF23106">
    <property type="entry name" value="EGF_Teneurin"/>
    <property type="match status" value="1"/>
</dbReference>
<protein>
    <recommendedName>
        <fullName evidence="3">Vwde helical domain-containing protein</fullName>
    </recommendedName>
</protein>
<dbReference type="EMBL" id="KB199652">
    <property type="protein sequence ID" value="ESP04737.1"/>
    <property type="molecule type" value="Genomic_DNA"/>
</dbReference>
<dbReference type="FunFam" id="2.10.25.10:FF:000001">
    <property type="entry name" value="Tenascin C"/>
    <property type="match status" value="1"/>
</dbReference>
<dbReference type="STRING" id="225164.V4BFS9"/>
<dbReference type="AlphaFoldDB" id="V4BFS9"/>
<dbReference type="KEGG" id="lgi:LOTGIDRAFT_237269"/>
<dbReference type="Pfam" id="PF26129">
    <property type="entry name" value="Vwde"/>
    <property type="match status" value="1"/>
</dbReference>
<evidence type="ECO:0000259" key="3">
    <source>
        <dbReference type="Pfam" id="PF26129"/>
    </source>
</evidence>
<dbReference type="Gene3D" id="2.10.25.10">
    <property type="entry name" value="Laminin"/>
    <property type="match status" value="1"/>
</dbReference>
<dbReference type="Proteomes" id="UP000030746">
    <property type="component" value="Unassembled WGS sequence"/>
</dbReference>
<dbReference type="GeneID" id="20250401"/>
<organism evidence="4 5">
    <name type="scientific">Lottia gigantea</name>
    <name type="common">Giant owl limpet</name>
    <dbReference type="NCBI Taxonomy" id="225164"/>
    <lineage>
        <taxon>Eukaryota</taxon>
        <taxon>Metazoa</taxon>
        <taxon>Spiralia</taxon>
        <taxon>Lophotrochozoa</taxon>
        <taxon>Mollusca</taxon>
        <taxon>Gastropoda</taxon>
        <taxon>Patellogastropoda</taxon>
        <taxon>Lottioidea</taxon>
        <taxon>Lottiidae</taxon>
        <taxon>Lottia</taxon>
    </lineage>
</organism>
<name>V4BFS9_LOTGI</name>
<evidence type="ECO:0000256" key="2">
    <source>
        <dbReference type="SAM" id="Phobius"/>
    </source>
</evidence>
<dbReference type="OrthoDB" id="10001041at2759"/>
<feature type="domain" description="Vwde helical" evidence="3">
    <location>
        <begin position="638"/>
        <end position="723"/>
    </location>
</feature>
<keyword evidence="2" id="KW-0812">Transmembrane</keyword>
<keyword evidence="1" id="KW-0325">Glycoprotein</keyword>
<evidence type="ECO:0000256" key="1">
    <source>
        <dbReference type="ARBA" id="ARBA00023180"/>
    </source>
</evidence>
<reference evidence="4 5" key="1">
    <citation type="journal article" date="2013" name="Nature">
        <title>Insights into bilaterian evolution from three spiralian genomes.</title>
        <authorList>
            <person name="Simakov O."/>
            <person name="Marletaz F."/>
            <person name="Cho S.J."/>
            <person name="Edsinger-Gonzales E."/>
            <person name="Havlak P."/>
            <person name="Hellsten U."/>
            <person name="Kuo D.H."/>
            <person name="Larsson T."/>
            <person name="Lv J."/>
            <person name="Arendt D."/>
            <person name="Savage R."/>
            <person name="Osoegawa K."/>
            <person name="de Jong P."/>
            <person name="Grimwood J."/>
            <person name="Chapman J.A."/>
            <person name="Shapiro H."/>
            <person name="Aerts A."/>
            <person name="Otillar R.P."/>
            <person name="Terry A.Y."/>
            <person name="Boore J.L."/>
            <person name="Grigoriev I.V."/>
            <person name="Lindberg D.R."/>
            <person name="Seaver E.C."/>
            <person name="Weisblat D.A."/>
            <person name="Putnam N.H."/>
            <person name="Rokhsar D.S."/>
        </authorList>
    </citation>
    <scope>NUCLEOTIDE SEQUENCE [LARGE SCALE GENOMIC DNA]</scope>
</reference>
<dbReference type="SUPFAM" id="SSF57184">
    <property type="entry name" value="Growth factor receptor domain"/>
    <property type="match status" value="1"/>
</dbReference>
<sequence length="1211" mass="135511">MCRKILSRKRCISDLCDKKQFLPFTHQTNRSVNYNETTKLNDRFIRVGWYGTFDFVIPSVQPAKRHCGAKYPAYLQSEPDVERVIVDVTVCMRGCRSKKIIKALKCSERLTVYRLVRLSTNGAAYCLGGIETGPDFNTNVTIDTDTNLRLVAGFDDEQEFIFDCSFPNPNQDSFVYKATWFVDDVIVYESNYTDYNDAYKIRSLTDTRLRDSNITTLGFQLHCDVRAADDVKRRSSLPSTSNKTFIGMIVSNLAYNLKEGGHATIWIRSTVPIGCADDNGGCTLSVTADIPKEGGDRCKPSPTANGGCGISIKASEWNEWHQLNISSTVTEDYGQAVIQKKIFLRADDEYFYQPIWGNYFLEPVTIYITKDTSLIEGKLCKISSDPYLLDFYSFWSTSFQMEGTFYLSKMDNVEVQVTECSGVFLGTGYCICGVVVRVGRTAFMINRCNLGYWYIDYILCDDGGDILDVRKRKEIIFEMYLPSDTRVLILLTGDSKYNWLNIYIIPSVRDIGKTTGLCGELTGDPPDVEYNDGYFNSFRVDKKASLFDPGNWKTLTEWASNNAARIQHCRCDDKADDKIDTSLNCTLVPGATTCSSDTAYTLFHKKRCINPLRKKRSLPRGLHPQILHHRRLRRDVSWKNRWTLKSANEYCSGLFNNSMVIKRCEGIRGINIEGAIETCVSDIKLSGTDVFALSAISSVSSQCLREASMNGTLREEKVDSNKTILEMVNEVACPGECSDQGLCEHGKCICNSGFIGSDCSVSLSKPPLAHNLEADGHCDLSLDDCNEVAVFGGRFVDHDKTKCKLLPFKIKNDQVTVSEDIIIQTAVFESIGEVTCKLSSRKRRRRSVDVPVIDETVTGYKVSVSNNGQNYSQQLNLIIYNTECINCSIDNSNEMSCTFSHFTIPGKCICNSGFIGSDCSVSLSKPPLAHNLEADGHCDLSLDDCNEVAVFGGRFVDHDKTKCKLLPFKIKNDQVTVSEDIIIQTAVFESIGEVTCKLSSRKRRRRSVDVPVIDETVTGYKVSVSNNGQNYSQQLNLIIYNTECINCSIDNSNEMICTFSSYHCIMHNICYGNGTMYNTGIREFVCRADSSGKAWFAVINETVIDNDRAKVINETVIDNDRAKVINETVIDNDAAKDGIDAVVIGISVVAAVVIIIFISIIIVCERRSHKISGAYSVATNPVYDPKDENPTNDYDTVSLSQHSAHVYEEFK</sequence>
<proteinExistence type="predicted"/>